<feature type="chain" id="PRO_5011703459" evidence="5">
    <location>
        <begin position="24"/>
        <end position="263"/>
    </location>
</feature>
<dbReference type="RefSeq" id="WP_091639377.1">
    <property type="nucleotide sequence ID" value="NZ_FOEG01000001.1"/>
</dbReference>
<feature type="binding site" evidence="4">
    <location>
        <position position="36"/>
    </location>
    <ligand>
        <name>molybdate</name>
        <dbReference type="ChEBI" id="CHEBI:36264"/>
    </ligand>
</feature>
<dbReference type="PANTHER" id="PTHR30632">
    <property type="entry name" value="MOLYBDATE-BINDING PERIPLASMIC PROTEIN"/>
    <property type="match status" value="1"/>
</dbReference>
<dbReference type="Proteomes" id="UP000199657">
    <property type="component" value="Unassembled WGS sequence"/>
</dbReference>
<evidence type="ECO:0000256" key="4">
    <source>
        <dbReference type="PIRSR" id="PIRSR004846-1"/>
    </source>
</evidence>
<dbReference type="PANTHER" id="PTHR30632:SF14">
    <property type="entry name" value="TUNGSTATE_MOLYBDATE_CHROMATE-BINDING PROTEIN MODA"/>
    <property type="match status" value="1"/>
</dbReference>
<dbReference type="OrthoDB" id="9785015at2"/>
<dbReference type="PIRSF" id="PIRSF004846">
    <property type="entry name" value="ModA"/>
    <property type="match status" value="1"/>
</dbReference>
<feature type="binding site" evidence="4">
    <location>
        <position position="63"/>
    </location>
    <ligand>
        <name>molybdate</name>
        <dbReference type="ChEBI" id="CHEBI:36264"/>
    </ligand>
</feature>
<keyword evidence="4" id="KW-0500">Molybdenum</keyword>
<evidence type="ECO:0000256" key="1">
    <source>
        <dbReference type="ARBA" id="ARBA00009175"/>
    </source>
</evidence>
<protein>
    <submittedName>
        <fullName evidence="6">Molybdate transport system substrate-binding protein</fullName>
    </submittedName>
</protein>
<keyword evidence="2 4" id="KW-0479">Metal-binding</keyword>
<dbReference type="Pfam" id="PF13531">
    <property type="entry name" value="SBP_bac_11"/>
    <property type="match status" value="1"/>
</dbReference>
<dbReference type="Gene3D" id="3.40.190.10">
    <property type="entry name" value="Periplasmic binding protein-like II"/>
    <property type="match status" value="2"/>
</dbReference>
<dbReference type="InterPro" id="IPR006311">
    <property type="entry name" value="TAT_signal"/>
</dbReference>
<keyword evidence="7" id="KW-1185">Reference proteome</keyword>
<dbReference type="InterPro" id="IPR050682">
    <property type="entry name" value="ModA/WtpA"/>
</dbReference>
<evidence type="ECO:0000256" key="5">
    <source>
        <dbReference type="SAM" id="SignalP"/>
    </source>
</evidence>
<dbReference type="NCBIfam" id="TIGR01256">
    <property type="entry name" value="modA"/>
    <property type="match status" value="1"/>
</dbReference>
<sequence length="263" mass="27747">MGARRAFLTTVMGLALASGGTTAGAQDSVRVAAASSLHYAMKDLVATFERNNDARVRVSFGASGALARQIRRGAPYAVFMAADERAIERLVDEDVIDDEGERYATGGLSLFVRQGAPLRAANGLEGLAAALDGKRLGRVAIPDPGEAPYGRAARDVLREINLWSGMQDHVAVAENAARAARMAANGPAQAGLVPTALAGQRALQQRGNAEPVPPELHDPINHRMVLLDGNGDENPADAFYAFILSDEGQAILQDHGFEPPAEE</sequence>
<proteinExistence type="inferred from homology"/>
<evidence type="ECO:0000256" key="2">
    <source>
        <dbReference type="ARBA" id="ARBA00022723"/>
    </source>
</evidence>
<dbReference type="GO" id="GO:0030973">
    <property type="term" value="F:molybdate ion binding"/>
    <property type="evidence" value="ECO:0007669"/>
    <property type="project" value="TreeGrafter"/>
</dbReference>
<name>A0A1H8Q3V6_9GAMM</name>
<accession>A0A1H8Q3V6</accession>
<keyword evidence="3 5" id="KW-0732">Signal</keyword>
<dbReference type="AlphaFoldDB" id="A0A1H8Q3V6"/>
<dbReference type="STRING" id="406100.SAMN04488052_101337"/>
<dbReference type="InterPro" id="IPR005950">
    <property type="entry name" value="ModA"/>
</dbReference>
<dbReference type="PROSITE" id="PS51318">
    <property type="entry name" value="TAT"/>
    <property type="match status" value="1"/>
</dbReference>
<dbReference type="GO" id="GO:0046872">
    <property type="term" value="F:metal ion binding"/>
    <property type="evidence" value="ECO:0007669"/>
    <property type="project" value="UniProtKB-KW"/>
</dbReference>
<organism evidence="6 7">
    <name type="scientific">Aquisalimonas asiatica</name>
    <dbReference type="NCBI Taxonomy" id="406100"/>
    <lineage>
        <taxon>Bacteria</taxon>
        <taxon>Pseudomonadati</taxon>
        <taxon>Pseudomonadota</taxon>
        <taxon>Gammaproteobacteria</taxon>
        <taxon>Chromatiales</taxon>
        <taxon>Ectothiorhodospiraceae</taxon>
        <taxon>Aquisalimonas</taxon>
    </lineage>
</organism>
<dbReference type="EMBL" id="FOEG01000001">
    <property type="protein sequence ID" value="SEO48899.1"/>
    <property type="molecule type" value="Genomic_DNA"/>
</dbReference>
<evidence type="ECO:0000313" key="7">
    <source>
        <dbReference type="Proteomes" id="UP000199657"/>
    </source>
</evidence>
<comment type="similarity">
    <text evidence="1">Belongs to the bacterial solute-binding protein ModA family.</text>
</comment>
<feature type="signal peptide" evidence="5">
    <location>
        <begin position="1"/>
        <end position="23"/>
    </location>
</feature>
<dbReference type="GO" id="GO:0015689">
    <property type="term" value="P:molybdate ion transport"/>
    <property type="evidence" value="ECO:0007669"/>
    <property type="project" value="InterPro"/>
</dbReference>
<evidence type="ECO:0000256" key="3">
    <source>
        <dbReference type="ARBA" id="ARBA00022729"/>
    </source>
</evidence>
<dbReference type="SUPFAM" id="SSF53850">
    <property type="entry name" value="Periplasmic binding protein-like II"/>
    <property type="match status" value="1"/>
</dbReference>
<gene>
    <name evidence="6" type="ORF">SAMN04488052_101337</name>
</gene>
<reference evidence="6 7" key="1">
    <citation type="submission" date="2016-10" db="EMBL/GenBank/DDBJ databases">
        <authorList>
            <person name="de Groot N.N."/>
        </authorList>
    </citation>
    <scope>NUCLEOTIDE SEQUENCE [LARGE SCALE GENOMIC DNA]</scope>
    <source>
        <strain evidence="6 7">CGMCC 1.6291</strain>
    </source>
</reference>
<evidence type="ECO:0000313" key="6">
    <source>
        <dbReference type="EMBL" id="SEO48899.1"/>
    </source>
</evidence>